<keyword evidence="2" id="KW-1185">Reference proteome</keyword>
<organism evidence="1 2">
    <name type="scientific">Acaulospora morrowiae</name>
    <dbReference type="NCBI Taxonomy" id="94023"/>
    <lineage>
        <taxon>Eukaryota</taxon>
        <taxon>Fungi</taxon>
        <taxon>Fungi incertae sedis</taxon>
        <taxon>Mucoromycota</taxon>
        <taxon>Glomeromycotina</taxon>
        <taxon>Glomeromycetes</taxon>
        <taxon>Diversisporales</taxon>
        <taxon>Acaulosporaceae</taxon>
        <taxon>Acaulospora</taxon>
    </lineage>
</organism>
<dbReference type="EMBL" id="CAJVPV010010259">
    <property type="protein sequence ID" value="CAG8649442.1"/>
    <property type="molecule type" value="Genomic_DNA"/>
</dbReference>
<accession>A0A9N9H5U2</accession>
<name>A0A9N9H5U2_9GLOM</name>
<proteinExistence type="predicted"/>
<reference evidence="1" key="1">
    <citation type="submission" date="2021-06" db="EMBL/GenBank/DDBJ databases">
        <authorList>
            <person name="Kallberg Y."/>
            <person name="Tangrot J."/>
            <person name="Rosling A."/>
        </authorList>
    </citation>
    <scope>NUCLEOTIDE SEQUENCE</scope>
    <source>
        <strain evidence="1">CL551</strain>
    </source>
</reference>
<evidence type="ECO:0000313" key="2">
    <source>
        <dbReference type="Proteomes" id="UP000789342"/>
    </source>
</evidence>
<protein>
    <submittedName>
        <fullName evidence="1">14790_t:CDS:1</fullName>
    </submittedName>
</protein>
<feature type="non-terminal residue" evidence="1">
    <location>
        <position position="1"/>
    </location>
</feature>
<dbReference type="AlphaFoldDB" id="A0A9N9H5U2"/>
<sequence>KIREDNNKSAISNLVNACINNASIKQIKKNKGQVNQLIKMLLDSNILYHKIQQFREANQATITNNVHKLAFKDTNG</sequence>
<gene>
    <name evidence="1" type="ORF">AMORRO_LOCUS9893</name>
</gene>
<evidence type="ECO:0000313" key="1">
    <source>
        <dbReference type="EMBL" id="CAG8649442.1"/>
    </source>
</evidence>
<comment type="caution">
    <text evidence="1">The sequence shown here is derived from an EMBL/GenBank/DDBJ whole genome shotgun (WGS) entry which is preliminary data.</text>
</comment>
<dbReference type="Proteomes" id="UP000789342">
    <property type="component" value="Unassembled WGS sequence"/>
</dbReference>